<dbReference type="EMBL" id="CP034461">
    <property type="protein sequence ID" value="QBM90642.1"/>
    <property type="molecule type" value="Genomic_DNA"/>
</dbReference>
<proteinExistence type="predicted"/>
<sequence>MSQQEIIDLAVASYLKTNDNTARQYLKLRQEALEVSQQVRKEVAEAGCVTPETALKLKKLKFENAKSSLVYEAYIASLTAQLEENGDVKGYISAKLNERYEDLVAKKRQKDEATDKLRSEHKPVIEKMRVLALKFEAGVSVRRSGYSRDRNDIRVYGRRDSAPDDENTLLDYASAVFSRGELEQQLADVESKLASLKTVDEVINKANSDGNIAEKTDQGALIDLVKYLDEILRNGRAYLPLEGSKYHYDVTKSLSADLGGAKLQIRDYEAAISTLTKEIQGLVARGTEAKERWIRNAQKMEMIQALLQEDMEIDG</sequence>
<dbReference type="AlphaFoldDB" id="A0A4P6XSU0"/>
<organism evidence="1 2">
    <name type="scientific">Metschnikowia aff. pulcherrima</name>
    <dbReference type="NCBI Taxonomy" id="2163413"/>
    <lineage>
        <taxon>Eukaryota</taxon>
        <taxon>Fungi</taxon>
        <taxon>Dikarya</taxon>
        <taxon>Ascomycota</taxon>
        <taxon>Saccharomycotina</taxon>
        <taxon>Pichiomycetes</taxon>
        <taxon>Metschnikowiaceae</taxon>
        <taxon>Metschnikowia</taxon>
    </lineage>
</organism>
<accession>A0A4P6XSU0</accession>
<keyword evidence="2" id="KW-1185">Reference proteome</keyword>
<evidence type="ECO:0000313" key="2">
    <source>
        <dbReference type="Proteomes" id="UP000292447"/>
    </source>
</evidence>
<dbReference type="Proteomes" id="UP000292447">
    <property type="component" value="Chromosome VI"/>
</dbReference>
<reference evidence="2" key="1">
    <citation type="submission" date="2019-03" db="EMBL/GenBank/DDBJ databases">
        <title>Snf2 controls pulcherriminic acid biosynthesis and connects pigmentation and antifungal activity of the yeast Metschnikowia pulcherrima.</title>
        <authorList>
            <person name="Gore-Lloyd D."/>
            <person name="Sumann I."/>
            <person name="Brachmann A.O."/>
            <person name="Schneeberger K."/>
            <person name="Ortiz-Merino R.A."/>
            <person name="Moreno-Beltran M."/>
            <person name="Schlaefli M."/>
            <person name="Kirner P."/>
            <person name="Santos Kron A."/>
            <person name="Wolfe K.H."/>
            <person name="Piel J."/>
            <person name="Ahrens C.H."/>
            <person name="Henk D."/>
            <person name="Freimoser F.M."/>
        </authorList>
    </citation>
    <scope>NUCLEOTIDE SEQUENCE [LARGE SCALE GENOMIC DNA]</scope>
    <source>
        <strain evidence="2">APC 1.2</strain>
    </source>
</reference>
<evidence type="ECO:0000313" key="1">
    <source>
        <dbReference type="EMBL" id="QBM90642.1"/>
    </source>
</evidence>
<gene>
    <name evidence="1" type="ORF">METSCH_F02260</name>
</gene>
<protein>
    <submittedName>
        <fullName evidence="1">Uncharacterized protein</fullName>
    </submittedName>
</protein>
<name>A0A4P6XSU0_9ASCO</name>